<organism evidence="2 3">
    <name type="scientific">Streptococcus cuniculi</name>
    <dbReference type="NCBI Taxonomy" id="1432788"/>
    <lineage>
        <taxon>Bacteria</taxon>
        <taxon>Bacillati</taxon>
        <taxon>Bacillota</taxon>
        <taxon>Bacilli</taxon>
        <taxon>Lactobacillales</taxon>
        <taxon>Streptococcaceae</taxon>
        <taxon>Streptococcus</taxon>
    </lineage>
</organism>
<feature type="transmembrane region" description="Helical" evidence="1">
    <location>
        <begin position="45"/>
        <end position="68"/>
    </location>
</feature>
<dbReference type="Proteomes" id="UP000186890">
    <property type="component" value="Unassembled WGS sequence"/>
</dbReference>
<reference evidence="3" key="1">
    <citation type="submission" date="2016-12" db="EMBL/GenBank/DDBJ databases">
        <authorList>
            <person name="Gulvik C.A."/>
        </authorList>
    </citation>
    <scope>NUCLEOTIDE SEQUENCE [LARGE SCALE GENOMIC DNA]</scope>
    <source>
        <strain evidence="3">NED12-00049-6B</strain>
    </source>
</reference>
<feature type="transmembrane region" description="Helical" evidence="1">
    <location>
        <begin position="196"/>
        <end position="214"/>
    </location>
</feature>
<keyword evidence="1" id="KW-0812">Transmembrane</keyword>
<feature type="transmembrane region" description="Helical" evidence="1">
    <location>
        <begin position="234"/>
        <end position="264"/>
    </location>
</feature>
<proteinExistence type="predicted"/>
<dbReference type="RefSeq" id="WP_075104133.1">
    <property type="nucleotide sequence ID" value="NZ_MSJM01000002.1"/>
</dbReference>
<evidence type="ECO:0000256" key="1">
    <source>
        <dbReference type="SAM" id="Phobius"/>
    </source>
</evidence>
<name>A0A1Q8E9E0_9STRE</name>
<sequence>METRSKIFGATFEQSKKVVSKKILTEDGAQIGLMSSMSFLKRIKALLGGLFLIGLLYAVGIGLPRFIIMEPQETRVLSESTINLIHLFGVYTTGITEKIIILLLALIAINLLPKPNYAFQMAFGNLTLIILVLCSTTAFIPFTIGLTVGAFGWIGFGLQLLVCIYLWKSLIISNIVQLKQRLYQGVPNGKDWGERLMIFIKKYGGILLLLSVVNRWTFNFGEMVKTRPDVFSFLYGWTFLLVAFLMIFTMSMTLKNFVAAFYFFKYQKEYRQFFKVSNEQWYGKWRGRKID</sequence>
<feature type="transmembrane region" description="Helical" evidence="1">
    <location>
        <begin position="150"/>
        <end position="176"/>
    </location>
</feature>
<dbReference type="AlphaFoldDB" id="A0A1Q8E9E0"/>
<feature type="transmembrane region" description="Helical" evidence="1">
    <location>
        <begin position="123"/>
        <end position="144"/>
    </location>
</feature>
<comment type="caution">
    <text evidence="2">The sequence shown here is derived from an EMBL/GenBank/DDBJ whole genome shotgun (WGS) entry which is preliminary data.</text>
</comment>
<keyword evidence="1" id="KW-0472">Membrane</keyword>
<dbReference type="EMBL" id="MSJM01000002">
    <property type="protein sequence ID" value="OLF48410.1"/>
    <property type="molecule type" value="Genomic_DNA"/>
</dbReference>
<dbReference type="OrthoDB" id="2234051at2"/>
<gene>
    <name evidence="2" type="ORF">BU202_01980</name>
</gene>
<evidence type="ECO:0000313" key="2">
    <source>
        <dbReference type="EMBL" id="OLF48410.1"/>
    </source>
</evidence>
<evidence type="ECO:0000313" key="3">
    <source>
        <dbReference type="Proteomes" id="UP000186890"/>
    </source>
</evidence>
<keyword evidence="1" id="KW-1133">Transmembrane helix</keyword>
<keyword evidence="3" id="KW-1185">Reference proteome</keyword>
<feature type="transmembrane region" description="Helical" evidence="1">
    <location>
        <begin position="88"/>
        <end position="111"/>
    </location>
</feature>
<protein>
    <submittedName>
        <fullName evidence="2">Uncharacterized protein</fullName>
    </submittedName>
</protein>
<accession>A0A1Q8E9E0</accession>